<evidence type="ECO:0000256" key="4">
    <source>
        <dbReference type="PIRSR" id="PIRSR006806-1"/>
    </source>
</evidence>
<gene>
    <name evidence="6" type="ORF">HF964_07290</name>
</gene>
<proteinExistence type="inferred from homology"/>
<dbReference type="PANTHER" id="PTHR23407:SF1">
    <property type="entry name" value="5-FORMYLTETRAHYDROFOLATE CYCLO-LIGASE"/>
    <property type="match status" value="1"/>
</dbReference>
<organism evidence="6 7">
    <name type="scientific">Periweissella fabalis</name>
    <dbReference type="NCBI Taxonomy" id="1070421"/>
    <lineage>
        <taxon>Bacteria</taxon>
        <taxon>Bacillati</taxon>
        <taxon>Bacillota</taxon>
        <taxon>Bacilli</taxon>
        <taxon>Lactobacillales</taxon>
        <taxon>Lactobacillaceae</taxon>
        <taxon>Periweissella</taxon>
    </lineage>
</organism>
<dbReference type="SUPFAM" id="SSF100950">
    <property type="entry name" value="NagB/RpiA/CoA transferase-like"/>
    <property type="match status" value="1"/>
</dbReference>
<accession>A0A7X6N3E3</accession>
<dbReference type="InterPro" id="IPR024185">
    <property type="entry name" value="FTHF_cligase-like_sf"/>
</dbReference>
<dbReference type="GO" id="GO:0046872">
    <property type="term" value="F:metal ion binding"/>
    <property type="evidence" value="ECO:0007669"/>
    <property type="project" value="UniProtKB-KW"/>
</dbReference>
<dbReference type="PIRSF" id="PIRSF006806">
    <property type="entry name" value="FTHF_cligase"/>
    <property type="match status" value="1"/>
</dbReference>
<evidence type="ECO:0000256" key="5">
    <source>
        <dbReference type="RuleBase" id="RU361279"/>
    </source>
</evidence>
<evidence type="ECO:0000256" key="2">
    <source>
        <dbReference type="ARBA" id="ARBA00022741"/>
    </source>
</evidence>
<keyword evidence="7" id="KW-1185">Reference proteome</keyword>
<dbReference type="InterPro" id="IPR037171">
    <property type="entry name" value="NagB/RpiA_transferase-like"/>
</dbReference>
<keyword evidence="5" id="KW-0479">Metal-binding</keyword>
<dbReference type="GO" id="GO:0030272">
    <property type="term" value="F:5-formyltetrahydrofolate cyclo-ligase activity"/>
    <property type="evidence" value="ECO:0007669"/>
    <property type="project" value="UniProtKB-EC"/>
</dbReference>
<comment type="caution">
    <text evidence="6">The sequence shown here is derived from an EMBL/GenBank/DDBJ whole genome shotgun (WGS) entry which is preliminary data.</text>
</comment>
<dbReference type="AlphaFoldDB" id="A0A7X6N3E3"/>
<dbReference type="GO" id="GO:0005524">
    <property type="term" value="F:ATP binding"/>
    <property type="evidence" value="ECO:0007669"/>
    <property type="project" value="UniProtKB-KW"/>
</dbReference>
<dbReference type="EC" id="6.3.3.2" evidence="5"/>
<feature type="binding site" evidence="4">
    <location>
        <begin position="131"/>
        <end position="139"/>
    </location>
    <ligand>
        <name>ATP</name>
        <dbReference type="ChEBI" id="CHEBI:30616"/>
    </ligand>
</feature>
<sequence length="187" mass="21031">MDKETLRQDAIIALRQLTLDAKNAIMADNLKQLSNLPDWQNAQNIGITYSMPLELPTQLIINKALEIGKNVYLPKCMPGHQLKFLPYQLNDQLVKNSFGVLEPIEQEVPTPAPIDLLIVPGLRFACNNGMRIGFGGGYYDRFLVNFVGTKISLSAKELVTEQMDWQSESFDQPVDRILIGEKNANNK</sequence>
<keyword evidence="3 4" id="KW-0067">ATP-binding</keyword>
<comment type="catalytic activity">
    <reaction evidence="5">
        <text>(6S)-5-formyl-5,6,7,8-tetrahydrofolate + ATP = (6R)-5,10-methenyltetrahydrofolate + ADP + phosphate</text>
        <dbReference type="Rhea" id="RHEA:10488"/>
        <dbReference type="ChEBI" id="CHEBI:30616"/>
        <dbReference type="ChEBI" id="CHEBI:43474"/>
        <dbReference type="ChEBI" id="CHEBI:57455"/>
        <dbReference type="ChEBI" id="CHEBI:57457"/>
        <dbReference type="ChEBI" id="CHEBI:456216"/>
        <dbReference type="EC" id="6.3.3.2"/>
    </reaction>
</comment>
<dbReference type="Pfam" id="PF01812">
    <property type="entry name" value="5-FTHF_cyc-lig"/>
    <property type="match status" value="1"/>
</dbReference>
<name>A0A7X6N3E3_9LACO</name>
<evidence type="ECO:0000313" key="7">
    <source>
        <dbReference type="Proteomes" id="UP000549765"/>
    </source>
</evidence>
<dbReference type="Gene3D" id="3.40.50.10420">
    <property type="entry name" value="NagB/RpiA/CoA transferase-like"/>
    <property type="match status" value="1"/>
</dbReference>
<feature type="binding site" evidence="4">
    <location>
        <begin position="3"/>
        <end position="7"/>
    </location>
    <ligand>
        <name>ATP</name>
        <dbReference type="ChEBI" id="CHEBI:30616"/>
    </ligand>
</feature>
<comment type="similarity">
    <text evidence="1 5">Belongs to the 5-formyltetrahydrofolate cyclo-ligase family.</text>
</comment>
<dbReference type="RefSeq" id="WP_168722390.1">
    <property type="nucleotide sequence ID" value="NZ_JAAXPN010000008.1"/>
</dbReference>
<evidence type="ECO:0000313" key="6">
    <source>
        <dbReference type="EMBL" id="NKZ24594.1"/>
    </source>
</evidence>
<dbReference type="InterPro" id="IPR002698">
    <property type="entry name" value="FTHF_cligase"/>
</dbReference>
<keyword evidence="6" id="KW-0436">Ligase</keyword>
<keyword evidence="2 4" id="KW-0547">Nucleotide-binding</keyword>
<dbReference type="GO" id="GO:0035999">
    <property type="term" value="P:tetrahydrofolate interconversion"/>
    <property type="evidence" value="ECO:0007669"/>
    <property type="project" value="TreeGrafter"/>
</dbReference>
<comment type="cofactor">
    <cofactor evidence="5">
        <name>Mg(2+)</name>
        <dbReference type="ChEBI" id="CHEBI:18420"/>
    </cofactor>
</comment>
<evidence type="ECO:0000256" key="1">
    <source>
        <dbReference type="ARBA" id="ARBA00010638"/>
    </source>
</evidence>
<dbReference type="NCBIfam" id="TIGR02727">
    <property type="entry name" value="MTHFS_bact"/>
    <property type="match status" value="1"/>
</dbReference>
<dbReference type="GO" id="GO:0009396">
    <property type="term" value="P:folic acid-containing compound biosynthetic process"/>
    <property type="evidence" value="ECO:0007669"/>
    <property type="project" value="TreeGrafter"/>
</dbReference>
<reference evidence="6 7" key="1">
    <citation type="submission" date="2020-04" db="EMBL/GenBank/DDBJ databases">
        <title>MicrobeNet Type strains.</title>
        <authorList>
            <person name="Nicholson A.C."/>
        </authorList>
    </citation>
    <scope>NUCLEOTIDE SEQUENCE [LARGE SCALE GENOMIC DNA]</scope>
    <source>
        <strain evidence="6 7">CCUG 61472</strain>
    </source>
</reference>
<evidence type="ECO:0000256" key="3">
    <source>
        <dbReference type="ARBA" id="ARBA00022840"/>
    </source>
</evidence>
<protein>
    <recommendedName>
        <fullName evidence="5">5-formyltetrahydrofolate cyclo-ligase</fullName>
        <ecNumber evidence="5">6.3.3.2</ecNumber>
    </recommendedName>
</protein>
<dbReference type="EMBL" id="JAAXPN010000008">
    <property type="protein sequence ID" value="NKZ24594.1"/>
    <property type="molecule type" value="Genomic_DNA"/>
</dbReference>
<keyword evidence="5" id="KW-0460">Magnesium</keyword>
<dbReference type="Proteomes" id="UP000549765">
    <property type="component" value="Unassembled WGS sequence"/>
</dbReference>
<dbReference type="PANTHER" id="PTHR23407">
    <property type="entry name" value="ATPASE INHIBITOR/5-FORMYLTETRAHYDROFOLATE CYCLO-LIGASE"/>
    <property type="match status" value="1"/>
</dbReference>
<feature type="binding site" evidence="4">
    <location>
        <position position="54"/>
    </location>
    <ligand>
        <name>substrate</name>
    </ligand>
</feature>